<evidence type="ECO:0000256" key="1">
    <source>
        <dbReference type="SAM" id="Phobius"/>
    </source>
</evidence>
<dbReference type="Proteomes" id="UP001215712">
    <property type="component" value="Unassembled WGS sequence"/>
</dbReference>
<dbReference type="EMBL" id="JAQJAN010000018">
    <property type="protein sequence ID" value="KAJ5709547.1"/>
    <property type="molecule type" value="Genomic_DNA"/>
</dbReference>
<dbReference type="PANTHER" id="PTHR35896">
    <property type="entry name" value="IG-LIKE DOMAIN-CONTAINING PROTEIN"/>
    <property type="match status" value="1"/>
</dbReference>
<dbReference type="PANTHER" id="PTHR35896:SF3">
    <property type="entry name" value="MAJOR FACILITATOR SUPERFAMILY TRANSPORTER"/>
    <property type="match status" value="1"/>
</dbReference>
<evidence type="ECO:0000313" key="3">
    <source>
        <dbReference type="Proteomes" id="UP001215712"/>
    </source>
</evidence>
<feature type="transmembrane region" description="Helical" evidence="1">
    <location>
        <begin position="18"/>
        <end position="37"/>
    </location>
</feature>
<keyword evidence="1" id="KW-0812">Transmembrane</keyword>
<comment type="caution">
    <text evidence="2">The sequence shown here is derived from an EMBL/GenBank/DDBJ whole genome shotgun (WGS) entry which is preliminary data.</text>
</comment>
<organism evidence="2 3">
    <name type="scientific">Penicillium malachiteum</name>
    <dbReference type="NCBI Taxonomy" id="1324776"/>
    <lineage>
        <taxon>Eukaryota</taxon>
        <taxon>Fungi</taxon>
        <taxon>Dikarya</taxon>
        <taxon>Ascomycota</taxon>
        <taxon>Pezizomycotina</taxon>
        <taxon>Eurotiomycetes</taxon>
        <taxon>Eurotiomycetidae</taxon>
        <taxon>Eurotiales</taxon>
        <taxon>Aspergillaceae</taxon>
        <taxon>Penicillium</taxon>
    </lineage>
</organism>
<keyword evidence="1" id="KW-0472">Membrane</keyword>
<evidence type="ECO:0000313" key="2">
    <source>
        <dbReference type="EMBL" id="KAJ5709547.1"/>
    </source>
</evidence>
<accession>A0AAD6HDN3</accession>
<keyword evidence="1" id="KW-1133">Transmembrane helix</keyword>
<proteinExistence type="predicted"/>
<name>A0AAD6HDN3_9EURO</name>
<dbReference type="AlphaFoldDB" id="A0AAD6HDN3"/>
<dbReference type="InterPro" id="IPR053008">
    <property type="entry name" value="Phomopsin_biosynth_assoc"/>
</dbReference>
<reference evidence="2" key="2">
    <citation type="submission" date="2023-01" db="EMBL/GenBank/DDBJ databases">
        <authorList>
            <person name="Petersen C."/>
        </authorList>
    </citation>
    <scope>NUCLEOTIDE SEQUENCE</scope>
    <source>
        <strain evidence="2">IBT 17514</strain>
    </source>
</reference>
<gene>
    <name evidence="2" type="ORF">N7493_009838</name>
</gene>
<reference evidence="2" key="1">
    <citation type="journal article" date="2023" name="IMA Fungus">
        <title>Comparative genomic study of the Penicillium genus elucidates a diverse pangenome and 15 lateral gene transfer events.</title>
        <authorList>
            <person name="Petersen C."/>
            <person name="Sorensen T."/>
            <person name="Nielsen M.R."/>
            <person name="Sondergaard T.E."/>
            <person name="Sorensen J.L."/>
            <person name="Fitzpatrick D.A."/>
            <person name="Frisvad J.C."/>
            <person name="Nielsen K.L."/>
        </authorList>
    </citation>
    <scope>NUCLEOTIDE SEQUENCE</scope>
    <source>
        <strain evidence="2">IBT 17514</strain>
    </source>
</reference>
<keyword evidence="3" id="KW-1185">Reference proteome</keyword>
<protein>
    <submittedName>
        <fullName evidence="2">Uncharacterized protein</fullName>
    </submittedName>
</protein>
<sequence length="209" mass="24179">MEKWSPTTERSRKTRWEIILGMICLAQTVALTTYYFAAQFIQSKSHTNPLPSQLDYWTDCGLSASDAMARNCHFDSMLYGWIPDECFHPEALDEYHPFEDRTWYKDQGLTTPLVGDDLQQLMMGNISIAYAHTFHHEHCLYAMRKLAMATEKRWLLIDGKSADVHHATHCGKQIAQFVKGTVEKTYSTEHEIATARLQFPGCVRMPWRL</sequence>